<organism evidence="9 10">
    <name type="scientific">Caenorhabditis tropicalis</name>
    <dbReference type="NCBI Taxonomy" id="1561998"/>
    <lineage>
        <taxon>Eukaryota</taxon>
        <taxon>Metazoa</taxon>
        <taxon>Ecdysozoa</taxon>
        <taxon>Nematoda</taxon>
        <taxon>Chromadorea</taxon>
        <taxon>Rhabditida</taxon>
        <taxon>Rhabditina</taxon>
        <taxon>Rhabditomorpha</taxon>
        <taxon>Rhabditoidea</taxon>
        <taxon>Rhabditidae</taxon>
        <taxon>Peloderinae</taxon>
        <taxon>Caenorhabditis</taxon>
    </lineage>
</organism>
<dbReference type="GO" id="GO:0004057">
    <property type="term" value="F:arginyl-tRNA--protein transferase activity"/>
    <property type="evidence" value="ECO:0007669"/>
    <property type="project" value="UniProtKB-EC"/>
</dbReference>
<dbReference type="InterPro" id="IPR016181">
    <property type="entry name" value="Acyl_CoA_acyltransferase"/>
</dbReference>
<dbReference type="InterPro" id="IPR017137">
    <property type="entry name" value="Arg-tRNA-P_Trfase_1_euk"/>
</dbReference>
<comment type="catalytic activity">
    <reaction evidence="5">
        <text>an N-terminal L-alpha-aminoacyl-[protein] + L-arginyl-tRNA(Arg) = an N-terminal L-arginyl-L-aminoacyl-[protein] + tRNA(Arg) + H(+)</text>
        <dbReference type="Rhea" id="RHEA:10208"/>
        <dbReference type="Rhea" id="RHEA-COMP:9658"/>
        <dbReference type="Rhea" id="RHEA-COMP:9673"/>
        <dbReference type="Rhea" id="RHEA-COMP:10636"/>
        <dbReference type="Rhea" id="RHEA-COMP:10638"/>
        <dbReference type="ChEBI" id="CHEBI:15378"/>
        <dbReference type="ChEBI" id="CHEBI:78442"/>
        <dbReference type="ChEBI" id="CHEBI:78513"/>
        <dbReference type="ChEBI" id="CHEBI:78597"/>
        <dbReference type="ChEBI" id="CHEBI:83562"/>
        <dbReference type="EC" id="2.3.2.8"/>
    </reaction>
</comment>
<dbReference type="InterPro" id="IPR030700">
    <property type="entry name" value="N-end_Aminoacyl_Trfase"/>
</dbReference>
<dbReference type="InterPro" id="IPR007471">
    <property type="entry name" value="N-end_Aminoacyl_Trfase_N"/>
</dbReference>
<dbReference type="SUPFAM" id="SSF55729">
    <property type="entry name" value="Acyl-CoA N-acyltransferases (Nat)"/>
    <property type="match status" value="1"/>
</dbReference>
<dbReference type="Pfam" id="PF04377">
    <property type="entry name" value="ATE_C"/>
    <property type="match status" value="1"/>
</dbReference>
<comment type="function">
    <text evidence="5">Involved in the post-translational conjugation of arginine to the N-terminal aspartate or glutamate of a protein. This arginylation is required for degradation of the protein via the ubiquitin pathway.</text>
</comment>
<dbReference type="EC" id="2.3.2.8" evidence="5"/>
<dbReference type="GO" id="GO:0005737">
    <property type="term" value="C:cytoplasm"/>
    <property type="evidence" value="ECO:0007669"/>
    <property type="project" value="TreeGrafter"/>
</dbReference>
<keyword evidence="3 5" id="KW-0833">Ubl conjugation pathway</keyword>
<dbReference type="Proteomes" id="UP000095282">
    <property type="component" value="Unplaced"/>
</dbReference>
<feature type="domain" description="N-end rule aminoacyl transferase C-terminal" evidence="8">
    <location>
        <begin position="183"/>
        <end position="317"/>
    </location>
</feature>
<name>A0A1I7U477_9PELO</name>
<dbReference type="WBParaSite" id="Csp11.Scaffold629.g14682.t1">
    <property type="protein sequence ID" value="Csp11.Scaffold629.g14682.t1"/>
    <property type="gene ID" value="Csp11.Scaffold629.g14682"/>
</dbReference>
<dbReference type="AlphaFoldDB" id="A0A1I7U477"/>
<accession>A0A1I7U477</accession>
<dbReference type="eggNOG" id="KOG1193">
    <property type="taxonomic scope" value="Eukaryota"/>
</dbReference>
<sequence>MLSAGAWAHSLRCTDYAALLDQGWRRSGRYLYKPHNPVTCCPQFTIRLDVTRFKMSRSQKRAMRQMNEFLKTGKRPVCGIKKEGGVREDKKEKPEIQVSQKKEKDPDRPVLTKKEIRTRRFEEKCRKQNVDPEVIRAARKEKEDSRQRTIRSFIDEESPEWAHRLEVKLVALKTPEFDARDEESFELYKKYQMTIHKDENCRLAGYRRFLCDSPLFNQTIEGIEMGSFHMWFLLDGKLIAVSVVDVLPNCLSAKYMFYDPDYSFLSMGTYTALREIEETRRLERHCAALKYYYMGYYIHSCPKMRYKAKFRPSDLLCDQSFQWIEFDECNRLLDASENPNGFVEFAPGAARPASPPIAGMIVYCCGAYIPFSLALLRFPSVAQNEEFMRKVREIAHLVGPNLSEAVYYFNEFNPA</sequence>
<comment type="similarity">
    <text evidence="1 5">Belongs to the R-transferase family.</text>
</comment>
<evidence type="ECO:0000256" key="6">
    <source>
        <dbReference type="SAM" id="MobiDB-lite"/>
    </source>
</evidence>
<evidence type="ECO:0000256" key="1">
    <source>
        <dbReference type="ARBA" id="ARBA00009991"/>
    </source>
</evidence>
<keyword evidence="4 5" id="KW-0012">Acyltransferase</keyword>
<proteinExistence type="inferred from homology"/>
<protein>
    <recommendedName>
        <fullName evidence="5">Arginyl-tRNA--protein transferase 1</fullName>
        <shortName evidence="5">Arginyltransferase 1</shortName>
        <shortName evidence="5">R-transferase 1</shortName>
        <ecNumber evidence="5">2.3.2.8</ecNumber>
    </recommendedName>
    <alternativeName>
        <fullName evidence="5">Arginine-tRNA--protein transferase 1</fullName>
    </alternativeName>
</protein>
<evidence type="ECO:0000256" key="5">
    <source>
        <dbReference type="PIRNR" id="PIRNR037207"/>
    </source>
</evidence>
<dbReference type="PANTHER" id="PTHR21367:SF1">
    <property type="entry name" value="ARGINYL-TRNA--PROTEIN TRANSFERASE 1"/>
    <property type="match status" value="1"/>
</dbReference>
<dbReference type="STRING" id="1561998.A0A1I7U477"/>
<evidence type="ECO:0000256" key="2">
    <source>
        <dbReference type="ARBA" id="ARBA00022679"/>
    </source>
</evidence>
<evidence type="ECO:0000256" key="4">
    <source>
        <dbReference type="ARBA" id="ARBA00023315"/>
    </source>
</evidence>
<feature type="region of interest" description="Disordered" evidence="6">
    <location>
        <begin position="80"/>
        <end position="109"/>
    </location>
</feature>
<reference evidence="10" key="1">
    <citation type="submission" date="2016-11" db="UniProtKB">
        <authorList>
            <consortium name="WormBaseParasite"/>
        </authorList>
    </citation>
    <scope>IDENTIFICATION</scope>
</reference>
<dbReference type="PANTHER" id="PTHR21367">
    <property type="entry name" value="ARGININE-TRNA-PROTEIN TRANSFERASE 1"/>
    <property type="match status" value="1"/>
</dbReference>
<keyword evidence="9" id="KW-1185">Reference proteome</keyword>
<evidence type="ECO:0000256" key="3">
    <source>
        <dbReference type="ARBA" id="ARBA00022786"/>
    </source>
</evidence>
<feature type="domain" description="N-end aminoacyl transferase N-terminal" evidence="7">
    <location>
        <begin position="9"/>
        <end position="61"/>
    </location>
</feature>
<dbReference type="InterPro" id="IPR007472">
    <property type="entry name" value="N-end_Aminoacyl_Trfase_C"/>
</dbReference>
<evidence type="ECO:0000259" key="8">
    <source>
        <dbReference type="Pfam" id="PF04377"/>
    </source>
</evidence>
<dbReference type="PIRSF" id="PIRSF037207">
    <property type="entry name" value="ATE1_euk"/>
    <property type="match status" value="1"/>
</dbReference>
<evidence type="ECO:0000313" key="9">
    <source>
        <dbReference type="Proteomes" id="UP000095282"/>
    </source>
</evidence>
<dbReference type="Pfam" id="PF04376">
    <property type="entry name" value="ATE_N"/>
    <property type="match status" value="1"/>
</dbReference>
<keyword evidence="2 5" id="KW-0808">Transferase</keyword>
<evidence type="ECO:0000313" key="10">
    <source>
        <dbReference type="WBParaSite" id="Csp11.Scaffold629.g14682.t1"/>
    </source>
</evidence>
<evidence type="ECO:0000259" key="7">
    <source>
        <dbReference type="Pfam" id="PF04376"/>
    </source>
</evidence>